<evidence type="ECO:0000256" key="1">
    <source>
        <dbReference type="SAM" id="Phobius"/>
    </source>
</evidence>
<evidence type="ECO:0000313" key="3">
    <source>
        <dbReference type="EMBL" id="MDP9892572.1"/>
    </source>
</evidence>
<feature type="transmembrane region" description="Helical" evidence="1">
    <location>
        <begin position="134"/>
        <end position="156"/>
    </location>
</feature>
<name>A0AAW8CXZ4_9BURK</name>
<dbReference type="EMBL" id="JAUSRD010000003">
    <property type="protein sequence ID" value="MDP9892572.1"/>
    <property type="molecule type" value="Genomic_DNA"/>
</dbReference>
<dbReference type="Proteomes" id="UP001242045">
    <property type="component" value="Unassembled WGS sequence"/>
</dbReference>
<keyword evidence="1" id="KW-0472">Membrane</keyword>
<comment type="caution">
    <text evidence="3">The sequence shown here is derived from an EMBL/GenBank/DDBJ whole genome shotgun (WGS) entry which is preliminary data.</text>
</comment>
<feature type="transmembrane region" description="Helical" evidence="1">
    <location>
        <begin position="15"/>
        <end position="35"/>
    </location>
</feature>
<keyword evidence="1" id="KW-1133">Transmembrane helix</keyword>
<keyword evidence="1" id="KW-0812">Transmembrane</keyword>
<accession>A0AAW8CXZ4</accession>
<evidence type="ECO:0000313" key="4">
    <source>
        <dbReference type="Proteomes" id="UP001242045"/>
    </source>
</evidence>
<gene>
    <name evidence="3" type="ORF">J2W31_001677</name>
</gene>
<reference evidence="3" key="1">
    <citation type="submission" date="2023-07" db="EMBL/GenBank/DDBJ databases">
        <title>Sorghum-associated microbial communities from plants grown in Nebraska, USA.</title>
        <authorList>
            <person name="Schachtman D."/>
        </authorList>
    </citation>
    <scope>NUCLEOTIDE SEQUENCE</scope>
    <source>
        <strain evidence="3">DS3754</strain>
    </source>
</reference>
<dbReference type="Pfam" id="PF07331">
    <property type="entry name" value="TctB"/>
    <property type="match status" value="1"/>
</dbReference>
<proteinExistence type="predicted"/>
<sequence length="173" mass="18739">MEHEEISDGAPRSGVATYVVEAVVAALLLIIGLVVVFEARKLGAGWTSDGPGSGYFPFFIGVIITISGAGILYQALLGKNRNTEVFVDSVQLKRVLSVLVPASVYVLCITFVGLYVASAVYIALFMIVLGKYSWVKSVIAALAVNTVFFCMFEVWFKVPLFKGALDPLRFLGY</sequence>
<dbReference type="AlphaFoldDB" id="A0AAW8CXZ4"/>
<evidence type="ECO:0000259" key="2">
    <source>
        <dbReference type="Pfam" id="PF07331"/>
    </source>
</evidence>
<feature type="transmembrane region" description="Helical" evidence="1">
    <location>
        <begin position="55"/>
        <end position="77"/>
    </location>
</feature>
<feature type="transmembrane region" description="Helical" evidence="1">
    <location>
        <begin position="98"/>
        <end position="128"/>
    </location>
</feature>
<dbReference type="InterPro" id="IPR009936">
    <property type="entry name" value="DUF1468"/>
</dbReference>
<organism evidence="3 4">
    <name type="scientific">Variovorax boronicumulans</name>
    <dbReference type="NCBI Taxonomy" id="436515"/>
    <lineage>
        <taxon>Bacteria</taxon>
        <taxon>Pseudomonadati</taxon>
        <taxon>Pseudomonadota</taxon>
        <taxon>Betaproteobacteria</taxon>
        <taxon>Burkholderiales</taxon>
        <taxon>Comamonadaceae</taxon>
        <taxon>Variovorax</taxon>
    </lineage>
</organism>
<protein>
    <recommendedName>
        <fullName evidence="2">DUF1468 domain-containing protein</fullName>
    </recommendedName>
</protein>
<feature type="domain" description="DUF1468" evidence="2">
    <location>
        <begin position="23"/>
        <end position="160"/>
    </location>
</feature>
<dbReference type="RefSeq" id="WP_307501657.1">
    <property type="nucleotide sequence ID" value="NZ_JAUSRD010000003.1"/>
</dbReference>